<dbReference type="PANTHER" id="PTHR45749">
    <property type="match status" value="1"/>
</dbReference>
<evidence type="ECO:0000313" key="2">
    <source>
        <dbReference type="EMBL" id="KAI5340636.1"/>
    </source>
</evidence>
<comment type="caution">
    <text evidence="2">The sequence shown here is derived from an EMBL/GenBank/DDBJ whole genome shotgun (WGS) entry which is preliminary data.</text>
</comment>
<dbReference type="InterPro" id="IPR012337">
    <property type="entry name" value="RNaseH-like_sf"/>
</dbReference>
<feature type="domain" description="TTF-type" evidence="1">
    <location>
        <begin position="72"/>
        <end position="165"/>
    </location>
</feature>
<keyword evidence="3" id="KW-1185">Reference proteome</keyword>
<dbReference type="AlphaFoldDB" id="A0AAD4WED0"/>
<organism evidence="2 3">
    <name type="scientific">Prunus dulcis</name>
    <name type="common">Almond</name>
    <name type="synonym">Amygdalus dulcis</name>
    <dbReference type="NCBI Taxonomy" id="3755"/>
    <lineage>
        <taxon>Eukaryota</taxon>
        <taxon>Viridiplantae</taxon>
        <taxon>Streptophyta</taxon>
        <taxon>Embryophyta</taxon>
        <taxon>Tracheophyta</taxon>
        <taxon>Spermatophyta</taxon>
        <taxon>Magnoliopsida</taxon>
        <taxon>eudicotyledons</taxon>
        <taxon>Gunneridae</taxon>
        <taxon>Pentapetalae</taxon>
        <taxon>rosids</taxon>
        <taxon>fabids</taxon>
        <taxon>Rosales</taxon>
        <taxon>Rosaceae</taxon>
        <taxon>Amygdaloideae</taxon>
        <taxon>Amygdaleae</taxon>
        <taxon>Prunus</taxon>
    </lineage>
</organism>
<name>A0AAD4WED0_PRUDU</name>
<dbReference type="PANTHER" id="PTHR45749:SF37">
    <property type="entry name" value="OS05G0311600 PROTEIN"/>
    <property type="match status" value="1"/>
</dbReference>
<dbReference type="EMBL" id="JAJFAZ020000003">
    <property type="protein sequence ID" value="KAI5340636.1"/>
    <property type="molecule type" value="Genomic_DNA"/>
</dbReference>
<accession>A0AAD4WED0</accession>
<sequence length="372" mass="42450">MDSESNPGSSSARERPIELDEILANLQASPGLGMPMTDYSPNNRDKIRRAYLQKGPRQPKGHKFPQSNQSGINRRFIVHWFDEFDWLEYNIAKDAAFCLNCYLFKTNFDQVGGDAFSGVGFNNWKKGRERFSIHVGWVGSVHNQAREAAYNLMHQKGHIETTVIKQTDDARMAYRICLNASLKCTRYLLRQGLSFRGHDESSTSSNKGNYLELLQFLVDHDEKVKALVLENAPGNLKLIAPSIKKDLVNACNKECISLIMSDLKDRYFSIMMDEARDVSIKEQMAIMVRYVNNKGQIIERFVGVQHVTDTTSSALKKSIDEFFSFEGLSFSKLRGQGYNGDSNMRSEFNGLKTKILREQPCAFYVRCFAHQF</sequence>
<protein>
    <recommendedName>
        <fullName evidence="1">TTF-type domain-containing protein</fullName>
    </recommendedName>
</protein>
<gene>
    <name evidence="2" type="ORF">L3X38_019910</name>
</gene>
<dbReference type="Proteomes" id="UP001054821">
    <property type="component" value="Chromosome 3"/>
</dbReference>
<reference evidence="2 3" key="1">
    <citation type="journal article" date="2022" name="G3 (Bethesda)">
        <title>Whole-genome sequence and methylome profiling of the almond [Prunus dulcis (Mill.) D.A. Webb] cultivar 'Nonpareil'.</title>
        <authorList>
            <person name="D'Amico-Willman K.M."/>
            <person name="Ouma W.Z."/>
            <person name="Meulia T."/>
            <person name="Sideli G.M."/>
            <person name="Gradziel T.M."/>
            <person name="Fresnedo-Ramirez J."/>
        </authorList>
    </citation>
    <scope>NUCLEOTIDE SEQUENCE [LARGE SCALE GENOMIC DNA]</scope>
    <source>
        <strain evidence="2">Clone GOH B32 T37-40</strain>
    </source>
</reference>
<proteinExistence type="predicted"/>
<dbReference type="InterPro" id="IPR025398">
    <property type="entry name" value="DUF4371"/>
</dbReference>
<dbReference type="SMART" id="SM00597">
    <property type="entry name" value="ZnF_TTF"/>
    <property type="match status" value="1"/>
</dbReference>
<evidence type="ECO:0000259" key="1">
    <source>
        <dbReference type="SMART" id="SM00597"/>
    </source>
</evidence>
<dbReference type="Pfam" id="PF14291">
    <property type="entry name" value="DUF4371"/>
    <property type="match status" value="1"/>
</dbReference>
<dbReference type="SUPFAM" id="SSF53098">
    <property type="entry name" value="Ribonuclease H-like"/>
    <property type="match status" value="1"/>
</dbReference>
<dbReference type="InterPro" id="IPR006580">
    <property type="entry name" value="Znf_TTF"/>
</dbReference>
<evidence type="ECO:0000313" key="3">
    <source>
        <dbReference type="Proteomes" id="UP001054821"/>
    </source>
</evidence>